<gene>
    <name evidence="2" type="ORF">EJ065_1160</name>
</gene>
<evidence type="ECO:0000313" key="3">
    <source>
        <dbReference type="Proteomes" id="UP000288758"/>
    </source>
</evidence>
<feature type="region of interest" description="Disordered" evidence="1">
    <location>
        <begin position="71"/>
        <end position="118"/>
    </location>
</feature>
<sequence>MSSKLQTVLALVNTAAIAGVGLTLAGHQRASDEAMEELRAQVRRANASTDANLADRRAAAETAMRLWAANAARPSTAPHARPGTPEAAPSGEAVAAEDSGDGDVPPPPPIRPPPASFEQSRTRVFNAFAAEPVDGDWSASASRTLDDAFRAHLPGTSRVKSLECRATLCRVELVHRAQADHGAFLMNGLRTWPGSVFIANEAQEGNDYVVTLLASKEGTNPPL</sequence>
<organism evidence="2 3">
    <name type="scientific">Corallococcus coralloides</name>
    <name type="common">Myxococcus coralloides</name>
    <dbReference type="NCBI Taxonomy" id="184914"/>
    <lineage>
        <taxon>Bacteria</taxon>
        <taxon>Pseudomonadati</taxon>
        <taxon>Myxococcota</taxon>
        <taxon>Myxococcia</taxon>
        <taxon>Myxococcales</taxon>
        <taxon>Cystobacterineae</taxon>
        <taxon>Myxococcaceae</taxon>
        <taxon>Corallococcus</taxon>
    </lineage>
</organism>
<dbReference type="GO" id="GO:0016740">
    <property type="term" value="F:transferase activity"/>
    <property type="evidence" value="ECO:0007669"/>
    <property type="project" value="UniProtKB-KW"/>
</dbReference>
<proteinExistence type="predicted"/>
<dbReference type="EMBL" id="CP034669">
    <property type="protein sequence ID" value="QAT82764.1"/>
    <property type="molecule type" value="Genomic_DNA"/>
</dbReference>
<feature type="compositionally biased region" description="Pro residues" evidence="1">
    <location>
        <begin position="104"/>
        <end position="115"/>
    </location>
</feature>
<dbReference type="RefSeq" id="WP_128795037.1">
    <property type="nucleotide sequence ID" value="NZ_CP034669.1"/>
</dbReference>
<name>A0A410RLG2_CORCK</name>
<accession>A0A410RLG2</accession>
<evidence type="ECO:0000313" key="2">
    <source>
        <dbReference type="EMBL" id="QAT82764.1"/>
    </source>
</evidence>
<keyword evidence="2" id="KW-0808">Transferase</keyword>
<protein>
    <submittedName>
        <fullName evidence="2">Dihydrolipoamide acetyltransferase</fullName>
    </submittedName>
</protein>
<reference evidence="2 3" key="1">
    <citation type="submission" date="2018-12" db="EMBL/GenBank/DDBJ databases">
        <title>Complete Genome Sequence of the Corallopyronin A producing Myxobacterium Corallococcus coralloides B035.</title>
        <authorList>
            <person name="Bouhired S.M."/>
            <person name="Rupp O."/>
            <person name="Blom J."/>
            <person name="Schaeberle T.F."/>
            <person name="Kehraus S."/>
            <person name="Schiefer A."/>
            <person name="Pfarr K."/>
            <person name="Goesmann A."/>
            <person name="Hoerauf A."/>
            <person name="Koenig G.M."/>
        </authorList>
    </citation>
    <scope>NUCLEOTIDE SEQUENCE [LARGE SCALE GENOMIC DNA]</scope>
    <source>
        <strain evidence="2 3">B035</strain>
    </source>
</reference>
<dbReference type="Proteomes" id="UP000288758">
    <property type="component" value="Chromosome"/>
</dbReference>
<evidence type="ECO:0000256" key="1">
    <source>
        <dbReference type="SAM" id="MobiDB-lite"/>
    </source>
</evidence>
<dbReference type="AlphaFoldDB" id="A0A410RLG2"/>